<dbReference type="RefSeq" id="WP_264533637.1">
    <property type="nucleotide sequence ID" value="NZ_CP092332.1"/>
</dbReference>
<keyword evidence="1" id="KW-0812">Transmembrane</keyword>
<keyword evidence="1" id="KW-1133">Transmembrane helix</keyword>
<dbReference type="PANTHER" id="PTHR44757:SF2">
    <property type="entry name" value="BIOFILM ARCHITECTURE MAINTENANCE PROTEIN MBAA"/>
    <property type="match status" value="1"/>
</dbReference>
<dbReference type="InterPro" id="IPR052155">
    <property type="entry name" value="Biofilm_reg_signaling"/>
</dbReference>
<dbReference type="InterPro" id="IPR013656">
    <property type="entry name" value="PAS_4"/>
</dbReference>
<dbReference type="EMBL" id="CP092332">
    <property type="protein sequence ID" value="WGK93635.1"/>
    <property type="molecule type" value="Genomic_DNA"/>
</dbReference>
<evidence type="ECO:0000259" key="2">
    <source>
        <dbReference type="PROSITE" id="PS50112"/>
    </source>
</evidence>
<gene>
    <name evidence="4" type="ORF">MG292_05930</name>
</gene>
<evidence type="ECO:0000313" key="4">
    <source>
        <dbReference type="EMBL" id="WGK93635.1"/>
    </source>
</evidence>
<organism evidence="4 5">
    <name type="scientific">Flavobacterium keumense</name>
    <dbReference type="NCBI Taxonomy" id="1306518"/>
    <lineage>
        <taxon>Bacteria</taxon>
        <taxon>Pseudomonadati</taxon>
        <taxon>Bacteroidota</taxon>
        <taxon>Flavobacteriia</taxon>
        <taxon>Flavobacteriales</taxon>
        <taxon>Flavobacteriaceae</taxon>
        <taxon>Flavobacterium</taxon>
    </lineage>
</organism>
<evidence type="ECO:0000256" key="1">
    <source>
        <dbReference type="SAM" id="Phobius"/>
    </source>
</evidence>
<dbReference type="Pfam" id="PF13188">
    <property type="entry name" value="PAS_8"/>
    <property type="match status" value="1"/>
</dbReference>
<feature type="transmembrane region" description="Helical" evidence="1">
    <location>
        <begin position="27"/>
        <end position="47"/>
    </location>
</feature>
<dbReference type="Gene3D" id="3.30.450.20">
    <property type="entry name" value="PAS domain"/>
    <property type="match status" value="3"/>
</dbReference>
<evidence type="ECO:0000259" key="3">
    <source>
        <dbReference type="PROSITE" id="PS50113"/>
    </source>
</evidence>
<accession>A0ABY8N1V6</accession>
<dbReference type="CDD" id="cd00130">
    <property type="entry name" value="PAS"/>
    <property type="match status" value="2"/>
</dbReference>
<feature type="transmembrane region" description="Helical" evidence="1">
    <location>
        <begin position="59"/>
        <end position="83"/>
    </location>
</feature>
<dbReference type="Proteomes" id="UP001232117">
    <property type="component" value="Chromosome"/>
</dbReference>
<dbReference type="Pfam" id="PF08448">
    <property type="entry name" value="PAS_4"/>
    <property type="match status" value="1"/>
</dbReference>
<dbReference type="SUPFAM" id="SSF55785">
    <property type="entry name" value="PYP-like sensor domain (PAS domain)"/>
    <property type="match status" value="3"/>
</dbReference>
<reference evidence="4 5" key="1">
    <citation type="submission" date="2023-06" db="EMBL/GenBank/DDBJ databases">
        <title>Complete Genome Sequence of Flavobacterium keumense K3R-10.</title>
        <authorList>
            <person name="Jeong H."/>
            <person name="Jhang S.Y."/>
            <person name="Kim J.N."/>
        </authorList>
    </citation>
    <scope>NUCLEOTIDE SEQUENCE [LARGE SCALE GENOMIC DNA]</scope>
    <source>
        <strain evidence="4 5">K3R-10</strain>
    </source>
</reference>
<keyword evidence="5" id="KW-1185">Reference proteome</keyword>
<dbReference type="InterPro" id="IPR013655">
    <property type="entry name" value="PAS_fold_3"/>
</dbReference>
<dbReference type="PROSITE" id="PS50112">
    <property type="entry name" value="PAS"/>
    <property type="match status" value="3"/>
</dbReference>
<protein>
    <submittedName>
        <fullName evidence="4">PAS domain S-box protein</fullName>
    </submittedName>
</protein>
<dbReference type="Pfam" id="PF08447">
    <property type="entry name" value="PAS_3"/>
    <property type="match status" value="1"/>
</dbReference>
<feature type="domain" description="PAS" evidence="2">
    <location>
        <begin position="214"/>
        <end position="290"/>
    </location>
</feature>
<dbReference type="SMART" id="SM00091">
    <property type="entry name" value="PAS"/>
    <property type="match status" value="3"/>
</dbReference>
<keyword evidence="1" id="KW-0472">Membrane</keyword>
<dbReference type="InterPro" id="IPR035965">
    <property type="entry name" value="PAS-like_dom_sf"/>
</dbReference>
<dbReference type="PANTHER" id="PTHR44757">
    <property type="entry name" value="DIGUANYLATE CYCLASE DGCP"/>
    <property type="match status" value="1"/>
</dbReference>
<sequence length="499" mass="57181">MGISILKLKLIIINLIYAMKISFENKIVLGFIINVLVVLSLAWTVFIRIKNQSAVISNLVLNWIIGFLFLLSILLLTVVYFIIKAQLRAKNNSQKLLLENQQLLQSIIDNASSLISIKKINGEYLLINKRYAAIYQVNDTKIIGKTDADFLDPELAYANRNSDMEVVKALKELQMEETIHQDNKKHTYLALKFPLYDSTGRIYAVGSIATDITERKKLEESLATSDKLFNMSTEMMLIASSEKFIKVNPATSKILGYTEKELLEQPFLNFVYPEDKKMTEQEVTKLKRGDITMQFKNRYLCKDGSIKWLQWATSPDTTTGLLYAVAQDITTLIELENEQENTINQLYENEEKLRIILENINDGILVASADNKTILANTMVNELLGIEEDEKISPNLINHFELFYPDGKTIFPSQNLPMERALLGEETNDIDLILWNPNTQEKRRVLISGKPLIDHNNRVVAGIITIKDISQYKKLEDELKETELKYRQLIGFKKGDEKE</sequence>
<feature type="domain" description="PAS" evidence="2">
    <location>
        <begin position="100"/>
        <end position="154"/>
    </location>
</feature>
<feature type="domain" description="PAC" evidence="3">
    <location>
        <begin position="428"/>
        <end position="481"/>
    </location>
</feature>
<feature type="domain" description="PAS" evidence="2">
    <location>
        <begin position="349"/>
        <end position="425"/>
    </location>
</feature>
<dbReference type="PROSITE" id="PS50113">
    <property type="entry name" value="PAC"/>
    <property type="match status" value="2"/>
</dbReference>
<dbReference type="InterPro" id="IPR000014">
    <property type="entry name" value="PAS"/>
</dbReference>
<proteinExistence type="predicted"/>
<evidence type="ECO:0000313" key="5">
    <source>
        <dbReference type="Proteomes" id="UP001232117"/>
    </source>
</evidence>
<dbReference type="NCBIfam" id="TIGR00229">
    <property type="entry name" value="sensory_box"/>
    <property type="match status" value="3"/>
</dbReference>
<name>A0ABY8N1V6_9FLAO</name>
<feature type="domain" description="PAC" evidence="3">
    <location>
        <begin position="169"/>
        <end position="224"/>
    </location>
</feature>
<dbReference type="InterPro" id="IPR000700">
    <property type="entry name" value="PAS-assoc_C"/>
</dbReference>